<dbReference type="EMBL" id="BMZS01000013">
    <property type="protein sequence ID" value="GHD61476.1"/>
    <property type="molecule type" value="Genomic_DNA"/>
</dbReference>
<dbReference type="InterPro" id="IPR036249">
    <property type="entry name" value="Thioredoxin-like_sf"/>
</dbReference>
<evidence type="ECO:0000313" key="2">
    <source>
        <dbReference type="Proteomes" id="UP000630353"/>
    </source>
</evidence>
<comment type="caution">
    <text evidence="1">The sequence shown here is derived from an EMBL/GenBank/DDBJ whole genome shotgun (WGS) entry which is preliminary data.</text>
</comment>
<name>A0A918XWF9_9PROT</name>
<evidence type="ECO:0000313" key="1">
    <source>
        <dbReference type="EMBL" id="GHD61476.1"/>
    </source>
</evidence>
<reference evidence="1" key="2">
    <citation type="submission" date="2020-09" db="EMBL/GenBank/DDBJ databases">
        <authorList>
            <person name="Sun Q."/>
            <person name="Kim S."/>
        </authorList>
    </citation>
    <scope>NUCLEOTIDE SEQUENCE</scope>
    <source>
        <strain evidence="1">KCTC 42651</strain>
    </source>
</reference>
<dbReference type="RefSeq" id="WP_189994645.1">
    <property type="nucleotide sequence ID" value="NZ_BMZS01000013.1"/>
</dbReference>
<sequence length="324" mass="33996">MSAAVTPDAATAGTVRVPVLAPGDRVPNLTLPDLAGRTRRLYREIVGGPILVVTVPDPLTGPGRAALDGLARHAGRIRSAGAHGFVLTRRPPADPDELGAQVWIDPYGDAMALFRPPLPNGGQSVASAAVLDANQRLVAIFAAEDHADPVSEAAGLVATVAAAMAAAPRDLDRTAPVLTLPRLLPDALCDRLAAVGAGRAVDDRELTQAVAQRLGARLGNEIRRVFQFRPVLRFEPFRVVDAAGAAGSTRGADEEYPRRRFVVLVGLTAGDAAPGIVFPEYGPHAYRLQQGAAAAFSCELLYRLEAEAPTPLFATILAEQPQQG</sequence>
<dbReference type="Gene3D" id="3.40.30.10">
    <property type="entry name" value="Glutaredoxin"/>
    <property type="match status" value="1"/>
</dbReference>
<reference evidence="1" key="1">
    <citation type="journal article" date="2014" name="Int. J. Syst. Evol. Microbiol.">
        <title>Complete genome sequence of Corynebacterium casei LMG S-19264T (=DSM 44701T), isolated from a smear-ripened cheese.</title>
        <authorList>
            <consortium name="US DOE Joint Genome Institute (JGI-PGF)"/>
            <person name="Walter F."/>
            <person name="Albersmeier A."/>
            <person name="Kalinowski J."/>
            <person name="Ruckert C."/>
        </authorList>
    </citation>
    <scope>NUCLEOTIDE SEQUENCE</scope>
    <source>
        <strain evidence="1">KCTC 42651</strain>
    </source>
</reference>
<protein>
    <submittedName>
        <fullName evidence="1">Uncharacterized protein</fullName>
    </submittedName>
</protein>
<dbReference type="SUPFAM" id="SSF52833">
    <property type="entry name" value="Thioredoxin-like"/>
    <property type="match status" value="1"/>
</dbReference>
<gene>
    <name evidence="1" type="ORF">GCM10017083_48850</name>
</gene>
<dbReference type="Proteomes" id="UP000630353">
    <property type="component" value="Unassembled WGS sequence"/>
</dbReference>
<accession>A0A918XWF9</accession>
<dbReference type="AlphaFoldDB" id="A0A918XWF9"/>
<keyword evidence="2" id="KW-1185">Reference proteome</keyword>
<organism evidence="1 2">
    <name type="scientific">Thalassobaculum fulvum</name>
    <dbReference type="NCBI Taxonomy" id="1633335"/>
    <lineage>
        <taxon>Bacteria</taxon>
        <taxon>Pseudomonadati</taxon>
        <taxon>Pseudomonadota</taxon>
        <taxon>Alphaproteobacteria</taxon>
        <taxon>Rhodospirillales</taxon>
        <taxon>Thalassobaculaceae</taxon>
        <taxon>Thalassobaculum</taxon>
    </lineage>
</organism>
<proteinExistence type="predicted"/>